<keyword evidence="1" id="KW-0238">DNA-binding</keyword>
<evidence type="ECO:0000256" key="1">
    <source>
        <dbReference type="ARBA" id="ARBA00023125"/>
    </source>
</evidence>
<gene>
    <name evidence="3" type="ORF">BCR25_15875</name>
</gene>
<evidence type="ECO:0000313" key="3">
    <source>
        <dbReference type="EMBL" id="OEG18731.1"/>
    </source>
</evidence>
<dbReference type="SUPFAM" id="SSF47413">
    <property type="entry name" value="lambda repressor-like DNA-binding domains"/>
    <property type="match status" value="1"/>
</dbReference>
<accession>A0A1E5H1B7</accession>
<dbReference type="CDD" id="cd00093">
    <property type="entry name" value="HTH_XRE"/>
    <property type="match status" value="1"/>
</dbReference>
<dbReference type="InterPro" id="IPR010982">
    <property type="entry name" value="Lambda_DNA-bd_dom_sf"/>
</dbReference>
<evidence type="ECO:0000313" key="4">
    <source>
        <dbReference type="Proteomes" id="UP000095094"/>
    </source>
</evidence>
<dbReference type="PANTHER" id="PTHR46558">
    <property type="entry name" value="TRACRIPTIONAL REGULATORY PROTEIN-RELATED-RELATED"/>
    <property type="match status" value="1"/>
</dbReference>
<dbReference type="GO" id="GO:0003677">
    <property type="term" value="F:DNA binding"/>
    <property type="evidence" value="ECO:0007669"/>
    <property type="project" value="UniProtKB-KW"/>
</dbReference>
<sequence length="66" mass="7647">MSQNELAKRLEISRLSVKSIERGKYIPPLQLAFDIAEELDVGVEELFFREKKAPTLLEQSKRQSNK</sequence>
<dbReference type="Proteomes" id="UP000095094">
    <property type="component" value="Unassembled WGS sequence"/>
</dbReference>
<organism evidence="3 4">
    <name type="scientific">Enterococcus termitis</name>
    <dbReference type="NCBI Taxonomy" id="332950"/>
    <lineage>
        <taxon>Bacteria</taxon>
        <taxon>Bacillati</taxon>
        <taxon>Bacillota</taxon>
        <taxon>Bacilli</taxon>
        <taxon>Lactobacillales</taxon>
        <taxon>Enterococcaceae</taxon>
        <taxon>Enterococcus</taxon>
    </lineage>
</organism>
<keyword evidence="4" id="KW-1185">Reference proteome</keyword>
<reference evidence="4" key="1">
    <citation type="submission" date="2016-09" db="EMBL/GenBank/DDBJ databases">
        <authorList>
            <person name="Gulvik C.A."/>
        </authorList>
    </citation>
    <scope>NUCLEOTIDE SEQUENCE [LARGE SCALE GENOMIC DNA]</scope>
    <source>
        <strain evidence="4">LMG 8895</strain>
    </source>
</reference>
<dbReference type="PROSITE" id="PS50943">
    <property type="entry name" value="HTH_CROC1"/>
    <property type="match status" value="1"/>
</dbReference>
<name>A0A1E5H1B7_9ENTE</name>
<dbReference type="Gene3D" id="1.10.260.40">
    <property type="entry name" value="lambda repressor-like DNA-binding domains"/>
    <property type="match status" value="1"/>
</dbReference>
<dbReference type="Pfam" id="PF01381">
    <property type="entry name" value="HTH_3"/>
    <property type="match status" value="1"/>
</dbReference>
<comment type="caution">
    <text evidence="3">The sequence shown here is derived from an EMBL/GenBank/DDBJ whole genome shotgun (WGS) entry which is preliminary data.</text>
</comment>
<proteinExistence type="predicted"/>
<protein>
    <recommendedName>
        <fullName evidence="2">HTH cro/C1-type domain-containing protein</fullName>
    </recommendedName>
</protein>
<dbReference type="AlphaFoldDB" id="A0A1E5H1B7"/>
<dbReference type="PANTHER" id="PTHR46558:SF4">
    <property type="entry name" value="DNA-BIDING PHAGE PROTEIN"/>
    <property type="match status" value="1"/>
</dbReference>
<feature type="domain" description="HTH cro/C1-type" evidence="2">
    <location>
        <begin position="1"/>
        <end position="46"/>
    </location>
</feature>
<dbReference type="InterPro" id="IPR001387">
    <property type="entry name" value="Cro/C1-type_HTH"/>
</dbReference>
<dbReference type="SMART" id="SM00530">
    <property type="entry name" value="HTH_XRE"/>
    <property type="match status" value="1"/>
</dbReference>
<evidence type="ECO:0000259" key="2">
    <source>
        <dbReference type="PROSITE" id="PS50943"/>
    </source>
</evidence>
<dbReference type="EMBL" id="MIJY01000005">
    <property type="protein sequence ID" value="OEG18731.1"/>
    <property type="molecule type" value="Genomic_DNA"/>
</dbReference>